<dbReference type="Pfam" id="PF00133">
    <property type="entry name" value="tRNA-synt_1"/>
    <property type="match status" value="1"/>
</dbReference>
<comment type="caution">
    <text evidence="10">The sequence shown here is derived from an EMBL/GenBank/DDBJ whole genome shotgun (WGS) entry which is preliminary data.</text>
</comment>
<dbReference type="GO" id="GO:0006429">
    <property type="term" value="P:leucyl-tRNA aminoacylation"/>
    <property type="evidence" value="ECO:0007669"/>
    <property type="project" value="InterPro"/>
</dbReference>
<evidence type="ECO:0000256" key="3">
    <source>
        <dbReference type="ARBA" id="ARBA00022598"/>
    </source>
</evidence>
<dbReference type="SUPFAM" id="SSF55267">
    <property type="entry name" value="tRNA-intron endonuclease N-terminal domain-like"/>
    <property type="match status" value="1"/>
</dbReference>
<evidence type="ECO:0000256" key="2">
    <source>
        <dbReference type="ARBA" id="ARBA00013164"/>
    </source>
</evidence>
<dbReference type="GO" id="GO:0000213">
    <property type="term" value="F:tRNA-intron lyase activity"/>
    <property type="evidence" value="ECO:0007669"/>
    <property type="project" value="InterPro"/>
</dbReference>
<evidence type="ECO:0000259" key="8">
    <source>
        <dbReference type="Pfam" id="PF00133"/>
    </source>
</evidence>
<dbReference type="InterPro" id="IPR002300">
    <property type="entry name" value="aa-tRNA-synth_Ia"/>
</dbReference>
<gene>
    <name evidence="10" type="ORF">S03H2_19745</name>
</gene>
<protein>
    <recommendedName>
        <fullName evidence="2">leucine--tRNA ligase</fullName>
        <ecNumber evidence="2">6.1.1.4</ecNumber>
    </recommendedName>
</protein>
<feature type="domain" description="Aminoacyl-tRNA synthetase class Ia" evidence="8">
    <location>
        <begin position="106"/>
        <end position="181"/>
    </location>
</feature>
<organism evidence="10">
    <name type="scientific">marine sediment metagenome</name>
    <dbReference type="NCBI Taxonomy" id="412755"/>
    <lineage>
        <taxon>unclassified sequences</taxon>
        <taxon>metagenomes</taxon>
        <taxon>ecological metagenomes</taxon>
    </lineage>
</organism>
<dbReference type="PANTHER" id="PTHR43740:SF2">
    <property type="entry name" value="LEUCINE--TRNA LIGASE, MITOCHONDRIAL"/>
    <property type="match status" value="1"/>
</dbReference>
<proteinExistence type="inferred from homology"/>
<dbReference type="GO" id="GO:0005524">
    <property type="term" value="F:ATP binding"/>
    <property type="evidence" value="ECO:0007669"/>
    <property type="project" value="UniProtKB-KW"/>
</dbReference>
<dbReference type="AlphaFoldDB" id="X1FI68"/>
<keyword evidence="3" id="KW-0436">Ligase</keyword>
<dbReference type="EC" id="6.1.1.4" evidence="2"/>
<comment type="similarity">
    <text evidence="1">Belongs to the class-I aminoacyl-tRNA synthetase family.</text>
</comment>
<dbReference type="GO" id="GO:0006388">
    <property type="term" value="P:tRNA splicing, via endonucleolytic cleavage and ligation"/>
    <property type="evidence" value="ECO:0007669"/>
    <property type="project" value="InterPro"/>
</dbReference>
<evidence type="ECO:0000256" key="7">
    <source>
        <dbReference type="ARBA" id="ARBA00023146"/>
    </source>
</evidence>
<feature type="domain" description="tRNA intron endonuclease N-terminal" evidence="9">
    <location>
        <begin position="11"/>
        <end position="68"/>
    </location>
</feature>
<evidence type="ECO:0000256" key="6">
    <source>
        <dbReference type="ARBA" id="ARBA00022917"/>
    </source>
</evidence>
<dbReference type="Gene3D" id="3.40.1170.20">
    <property type="entry name" value="tRNA intron endonuclease, N-terminal domain"/>
    <property type="match status" value="1"/>
</dbReference>
<dbReference type="SUPFAM" id="SSF52374">
    <property type="entry name" value="Nucleotidylyl transferase"/>
    <property type="match status" value="1"/>
</dbReference>
<feature type="non-terminal residue" evidence="10">
    <location>
        <position position="182"/>
    </location>
</feature>
<dbReference type="InterPro" id="IPR002302">
    <property type="entry name" value="Leu-tRNA-ligase"/>
</dbReference>
<dbReference type="GO" id="GO:0004823">
    <property type="term" value="F:leucine-tRNA ligase activity"/>
    <property type="evidence" value="ECO:0007669"/>
    <property type="project" value="UniProtKB-EC"/>
</dbReference>
<evidence type="ECO:0000259" key="9">
    <source>
        <dbReference type="Pfam" id="PF02778"/>
    </source>
</evidence>
<keyword evidence="5" id="KW-0067">ATP-binding</keyword>
<evidence type="ECO:0000313" key="10">
    <source>
        <dbReference type="EMBL" id="GAH32225.1"/>
    </source>
</evidence>
<dbReference type="Gene3D" id="3.40.50.620">
    <property type="entry name" value="HUPs"/>
    <property type="match status" value="1"/>
</dbReference>
<accession>X1FI68</accession>
<evidence type="ECO:0000256" key="5">
    <source>
        <dbReference type="ARBA" id="ARBA00022840"/>
    </source>
</evidence>
<dbReference type="InterPro" id="IPR036740">
    <property type="entry name" value="tRNA_intron_Endonuc_N_sf"/>
</dbReference>
<sequence>MEKIQAHIVGEIISSNTSEAHSLYKKSRFGELIGEKIQYSLSEVLFLAEKGKMEVFSRNKKISNKELMDKFRRIDKKIQIKYSVFKDLRERGYIMDKMNFTEIENKWQKRWEKEKVFSVKENSKKKKFYCLEMFPYPSASGLHMGHAFNYTIGDVYARFKRMNGFNVLYPMGFDAFGLPAEN</sequence>
<reference evidence="10" key="1">
    <citation type="journal article" date="2014" name="Front. Microbiol.">
        <title>High frequency of phylogenetically diverse reductive dehalogenase-homologous genes in deep subseafloor sedimentary metagenomes.</title>
        <authorList>
            <person name="Kawai M."/>
            <person name="Futagami T."/>
            <person name="Toyoda A."/>
            <person name="Takaki Y."/>
            <person name="Nishi S."/>
            <person name="Hori S."/>
            <person name="Arai W."/>
            <person name="Tsubouchi T."/>
            <person name="Morono Y."/>
            <person name="Uchiyama I."/>
            <person name="Ito T."/>
            <person name="Fujiyama A."/>
            <person name="Inagaki F."/>
            <person name="Takami H."/>
        </authorList>
    </citation>
    <scope>NUCLEOTIDE SEQUENCE</scope>
    <source>
        <strain evidence="10">Expedition CK06-06</strain>
    </source>
</reference>
<evidence type="ECO:0000256" key="1">
    <source>
        <dbReference type="ARBA" id="ARBA00005594"/>
    </source>
</evidence>
<dbReference type="GO" id="GO:0005829">
    <property type="term" value="C:cytosol"/>
    <property type="evidence" value="ECO:0007669"/>
    <property type="project" value="TreeGrafter"/>
</dbReference>
<keyword evidence="7" id="KW-0030">Aminoacyl-tRNA synthetase</keyword>
<dbReference type="EMBL" id="BARU01010342">
    <property type="protein sequence ID" value="GAH32225.1"/>
    <property type="molecule type" value="Genomic_DNA"/>
</dbReference>
<dbReference type="InterPro" id="IPR006678">
    <property type="entry name" value="tRNA_intron_Endonuc_N"/>
</dbReference>
<keyword evidence="4" id="KW-0547">Nucleotide-binding</keyword>
<keyword evidence="6" id="KW-0648">Protein biosynthesis</keyword>
<evidence type="ECO:0000256" key="4">
    <source>
        <dbReference type="ARBA" id="ARBA00022741"/>
    </source>
</evidence>
<dbReference type="Pfam" id="PF02778">
    <property type="entry name" value="tRNA_int_endo_N"/>
    <property type="match status" value="1"/>
</dbReference>
<name>X1FI68_9ZZZZ</name>
<dbReference type="PANTHER" id="PTHR43740">
    <property type="entry name" value="LEUCYL-TRNA SYNTHETASE"/>
    <property type="match status" value="1"/>
</dbReference>
<dbReference type="InterPro" id="IPR014729">
    <property type="entry name" value="Rossmann-like_a/b/a_fold"/>
</dbReference>